<dbReference type="GO" id="GO:0005975">
    <property type="term" value="P:carbohydrate metabolic process"/>
    <property type="evidence" value="ECO:0007669"/>
    <property type="project" value="UniProtKB-ARBA"/>
</dbReference>
<organism evidence="3 4">
    <name type="scientific">Fimbriimonas ginsengisoli Gsoil 348</name>
    <dbReference type="NCBI Taxonomy" id="661478"/>
    <lineage>
        <taxon>Bacteria</taxon>
        <taxon>Bacillati</taxon>
        <taxon>Armatimonadota</taxon>
        <taxon>Fimbriimonadia</taxon>
        <taxon>Fimbriimonadales</taxon>
        <taxon>Fimbriimonadaceae</taxon>
        <taxon>Fimbriimonas</taxon>
    </lineage>
</organism>
<evidence type="ECO:0000259" key="2">
    <source>
        <dbReference type="Pfam" id="PF05448"/>
    </source>
</evidence>
<dbReference type="GO" id="GO:0016787">
    <property type="term" value="F:hydrolase activity"/>
    <property type="evidence" value="ECO:0007669"/>
    <property type="project" value="UniProtKB-KW"/>
</dbReference>
<dbReference type="InterPro" id="IPR008391">
    <property type="entry name" value="AXE1_dom"/>
</dbReference>
<dbReference type="eggNOG" id="COG3525">
    <property type="taxonomic scope" value="Bacteria"/>
</dbReference>
<dbReference type="Gene3D" id="3.40.50.1820">
    <property type="entry name" value="alpha/beta hydrolase"/>
    <property type="match status" value="1"/>
</dbReference>
<proteinExistence type="predicted"/>
<evidence type="ECO:0000313" key="4">
    <source>
        <dbReference type="Proteomes" id="UP000027982"/>
    </source>
</evidence>
<name>A0A068NSC2_FIMGI</name>
<dbReference type="InterPro" id="IPR029018">
    <property type="entry name" value="Hex-like_dom2"/>
</dbReference>
<evidence type="ECO:0000256" key="1">
    <source>
        <dbReference type="ARBA" id="ARBA00022801"/>
    </source>
</evidence>
<dbReference type="InterPro" id="IPR029058">
    <property type="entry name" value="AB_hydrolase_fold"/>
</dbReference>
<dbReference type="HOGENOM" id="CLU_245370_0_0_0"/>
<evidence type="ECO:0000313" key="3">
    <source>
        <dbReference type="EMBL" id="AIE86247.1"/>
    </source>
</evidence>
<protein>
    <submittedName>
        <fullName evidence="3">Gluconolactonase</fullName>
    </submittedName>
</protein>
<dbReference type="Pfam" id="PF05448">
    <property type="entry name" value="AXE1"/>
    <property type="match status" value="1"/>
</dbReference>
<gene>
    <name evidence="3" type="ORF">OP10G_2879</name>
</gene>
<dbReference type="Gene3D" id="3.30.379.10">
    <property type="entry name" value="Chitobiase/beta-hexosaminidase domain 2-like"/>
    <property type="match status" value="1"/>
</dbReference>
<dbReference type="eggNOG" id="COG0412">
    <property type="taxonomic scope" value="Bacteria"/>
</dbReference>
<dbReference type="PANTHER" id="PTHR22946">
    <property type="entry name" value="DIENELACTONE HYDROLASE DOMAIN-CONTAINING PROTEIN-RELATED"/>
    <property type="match status" value="1"/>
</dbReference>
<dbReference type="RefSeq" id="WP_025225218.1">
    <property type="nucleotide sequence ID" value="NZ_CP007139.1"/>
</dbReference>
<dbReference type="SUPFAM" id="SSF53474">
    <property type="entry name" value="alpha/beta-Hydrolases"/>
    <property type="match status" value="1"/>
</dbReference>
<accession>A0A068NSC2</accession>
<dbReference type="SUPFAM" id="SSF55545">
    <property type="entry name" value="beta-N-acetylhexosaminidase-like domain"/>
    <property type="match status" value="1"/>
</dbReference>
<feature type="domain" description="Acetyl xylan esterase" evidence="2">
    <location>
        <begin position="1072"/>
        <end position="1222"/>
    </location>
</feature>
<dbReference type="PANTHER" id="PTHR22946:SF8">
    <property type="entry name" value="ACETYL XYLAN ESTERASE DOMAIN-CONTAINING PROTEIN"/>
    <property type="match status" value="1"/>
</dbReference>
<dbReference type="KEGG" id="fgi:OP10G_2879"/>
<keyword evidence="4" id="KW-1185">Reference proteome</keyword>
<dbReference type="STRING" id="661478.OP10G_2879"/>
<reference evidence="3 4" key="1">
    <citation type="journal article" date="2014" name="PLoS ONE">
        <title>The first complete genome sequence of the class fimbriimonadia in the phylum armatimonadetes.</title>
        <authorList>
            <person name="Hu Z.Y."/>
            <person name="Wang Y.Z."/>
            <person name="Im W.T."/>
            <person name="Wang S.Y."/>
            <person name="Zhao G.P."/>
            <person name="Zheng H.J."/>
            <person name="Quan Z.X."/>
        </authorList>
    </citation>
    <scope>NUCLEOTIDE SEQUENCE [LARGE SCALE GENOMIC DNA]</scope>
    <source>
        <strain evidence="3">Gsoil 348</strain>
    </source>
</reference>
<keyword evidence="1" id="KW-0378">Hydrolase</keyword>
<dbReference type="OrthoDB" id="99887at2"/>
<sequence>MLVGAPDPVAIGREEISRVAGSKASAVVLRIAPGSKEGFRISGDGGKVQIVGSDPVGAMYGAFEFAERLRNNGASAWSTKVEQKPFLADRGLNLFLTLPWNYVKNDTDYDPAALTDPNRWWFHNEDYWKTLLDLMAHSRLNWLDIHGTWDISVTDAPNLYAYFIQSDKFPQVGVASEVKAANLRQLNHVIDMAHSRGIRVSLMAYQADLRIPQNRTPPYKNDEPTIYDYTRDVVERMIRQAPGLDAIGFRIGESGKSESFFKCYGEAVKRSGRDIPLITRSWITRRQNVLPLARASKDFTVEIKYNGEQWGAPYPVAGGRMPNWYSYSFEDYLSDAGDPKLNAKTWPGQPTEDGKRWPSEPYKVVWQVRANGTHRIFPFYNPEWVRRSIKAMRMGTASGYTIEGLDAYYPKSPDYYLADPKDKYCNWIHQRDEMYWMTWGRLGYDPTVPEATFDAQADRLLGKGSHPLVQAWKEASLLMPKAFMAYSLGPDHRNHAPELEWGGDTSAYVQGQGLDSFSFLPINEELANRATGGVDGRIPLLDVARDQGIPETLLGRTASFFQSPSLRAREIAETVVMDSTLASYYQGRFTAASEYAQTEAAQGPPGATDLMRSSMRDAAEAMRLLGTNTRYKPFTERLRMRTNTFSWSGEAKKVADEVARLHGLPGAINPVPSIVSGAGRKRDEAMSWFDTGKTITCALRAPFADRAWLLVKPLPSSTFFHRIPMRRHGTQFEAEFDRDRCGHMVAAELLYGRKAVRYPGPFPVAPYLVIPARSGPTPQIYNATEAASHLKPSVIDSSKYGGLLLGTRAWAFFSSFDRATKRKLLDPVERGMRLVILQQDFNRYKLDWLPKPLKIEPANNSVFDPGGQLGLGKVETAGIMWQRFAPSEGWEIFGNGGLARMKLGKGEIWVTSARLMQTMHLPASAKAFVRLLSLGGKTKPTILVDSCSEGAEFTSSCHPDLMNSHDIPFMTLGEVIAKEQGMDSFTTIPGPVADDDLLGGKGAEIANKFLRDRVVSLSKRPTPASAADFEPERARRRKELLRTLGLDPMPAKTPLNARITGRIQRNGYHIEKLVFESRPKFYVTAHVYVPDRPAEAKMPVIVNVNGHWAHKKGEDRLQYRSAFQALHGYMAVTIDSPGWSFEGDSLIERRPEGDHNDFKLVEGGTNTTGYYVWDAIRALDYVETRPDADMSRIGLTGASGGGLATLYLFAADDRYKAAVPVVYMSSMELAPDNGCLCNHVPGTSLIGDRSDVIGIQAPKPVLLMGAQNDGEFPPDAMRLTHKKMGETWRLFGKQDDVYVKIFPGGHDYSKPMRETMMGFFDRYLLKKGDGSPVPEPPIELLNPEDRSILVLDPPIAGERTMRDLSKEYLAAAPAAASVAEVFRVNGGVPARTDMKYHEIGDGPKRTVTFESEPGLATPGVLVLPSGKPSGVRIVVADDGKSPEVRPSTDGFATLYLDTLGTGELAGFDMRYAVYAGRSVAFTGGWQIARAAEAMRKYSNHIEVVGKGPLSSQAAMYAGLMDPTFAKVTGIDCLRTWADVFADGIPDYAVQPRAHLCGLLESLRAKVKNGDWRLR</sequence>
<dbReference type="Proteomes" id="UP000027982">
    <property type="component" value="Chromosome"/>
</dbReference>
<dbReference type="InterPro" id="IPR050261">
    <property type="entry name" value="FrsA_esterase"/>
</dbReference>
<dbReference type="EMBL" id="CP007139">
    <property type="protein sequence ID" value="AIE86247.1"/>
    <property type="molecule type" value="Genomic_DNA"/>
</dbReference>